<evidence type="ECO:0000256" key="4">
    <source>
        <dbReference type="ARBA" id="ARBA00022741"/>
    </source>
</evidence>
<evidence type="ECO:0000256" key="10">
    <source>
        <dbReference type="SAM" id="Phobius"/>
    </source>
</evidence>
<proteinExistence type="predicted"/>
<feature type="domain" description="PASTA" evidence="12">
    <location>
        <begin position="543"/>
        <end position="610"/>
    </location>
</feature>
<evidence type="ECO:0000313" key="13">
    <source>
        <dbReference type="EMBL" id="NIH69649.1"/>
    </source>
</evidence>
<feature type="region of interest" description="Disordered" evidence="9">
    <location>
        <begin position="354"/>
        <end position="373"/>
    </location>
</feature>
<evidence type="ECO:0000313" key="14">
    <source>
        <dbReference type="Proteomes" id="UP000552836"/>
    </source>
</evidence>
<dbReference type="CDD" id="cd14014">
    <property type="entry name" value="STKc_PknB_like"/>
    <property type="match status" value="1"/>
</dbReference>
<keyword evidence="2" id="KW-0723">Serine/threonine-protein kinase</keyword>
<evidence type="ECO:0000256" key="7">
    <source>
        <dbReference type="ARBA" id="ARBA00047899"/>
    </source>
</evidence>
<evidence type="ECO:0000256" key="5">
    <source>
        <dbReference type="ARBA" id="ARBA00022777"/>
    </source>
</evidence>
<dbReference type="Gene3D" id="3.30.200.20">
    <property type="entry name" value="Phosphorylase Kinase, domain 1"/>
    <property type="match status" value="1"/>
</dbReference>
<dbReference type="CDD" id="cd06577">
    <property type="entry name" value="PASTA_pknB"/>
    <property type="match status" value="4"/>
</dbReference>
<feature type="domain" description="Protein kinase" evidence="11">
    <location>
        <begin position="18"/>
        <end position="277"/>
    </location>
</feature>
<feature type="region of interest" description="Disordered" evidence="9">
    <location>
        <begin position="290"/>
        <end position="349"/>
    </location>
</feature>
<evidence type="ECO:0000256" key="8">
    <source>
        <dbReference type="ARBA" id="ARBA00048679"/>
    </source>
</evidence>
<dbReference type="Proteomes" id="UP000552836">
    <property type="component" value="Unassembled WGS sequence"/>
</dbReference>
<dbReference type="InterPro" id="IPR008271">
    <property type="entry name" value="Ser/Thr_kinase_AS"/>
</dbReference>
<dbReference type="EC" id="2.7.11.1" evidence="1"/>
<feature type="domain" description="PASTA" evidence="12">
    <location>
        <begin position="473"/>
        <end position="542"/>
    </location>
</feature>
<keyword evidence="6" id="KW-0067">ATP-binding</keyword>
<keyword evidence="3 13" id="KW-0808">Transferase</keyword>
<feature type="transmembrane region" description="Helical" evidence="10">
    <location>
        <begin position="385"/>
        <end position="405"/>
    </location>
</feature>
<evidence type="ECO:0000256" key="1">
    <source>
        <dbReference type="ARBA" id="ARBA00012513"/>
    </source>
</evidence>
<evidence type="ECO:0000256" key="6">
    <source>
        <dbReference type="ARBA" id="ARBA00022840"/>
    </source>
</evidence>
<dbReference type="Gene3D" id="3.30.10.20">
    <property type="match status" value="4"/>
</dbReference>
<keyword evidence="4" id="KW-0547">Nucleotide-binding</keyword>
<reference evidence="13 14" key="1">
    <citation type="submission" date="2020-02" db="EMBL/GenBank/DDBJ databases">
        <title>Sequencing the genomes of 1000 actinobacteria strains.</title>
        <authorList>
            <person name="Klenk H.-P."/>
        </authorList>
    </citation>
    <scope>NUCLEOTIDE SEQUENCE [LARGE SCALE GENOMIC DNA]</scope>
    <source>
        <strain evidence="13 14">DSM 45201</strain>
    </source>
</reference>
<dbReference type="RefSeq" id="WP_166757102.1">
    <property type="nucleotide sequence ID" value="NZ_BAABJU010000020.1"/>
</dbReference>
<dbReference type="FunFam" id="3.30.200.20:FF:000035">
    <property type="entry name" value="Serine/threonine protein kinase Stk1"/>
    <property type="match status" value="1"/>
</dbReference>
<keyword evidence="5 13" id="KW-0418">Kinase</keyword>
<dbReference type="PANTHER" id="PTHR43289">
    <property type="entry name" value="MITOGEN-ACTIVATED PROTEIN KINASE KINASE KINASE 20-RELATED"/>
    <property type="match status" value="1"/>
</dbReference>
<gene>
    <name evidence="13" type="ORF">FB380_004137</name>
</gene>
<keyword evidence="10" id="KW-0472">Membrane</keyword>
<dbReference type="SUPFAM" id="SSF54184">
    <property type="entry name" value="Penicillin-binding protein 2x (pbp-2x), c-terminal domain"/>
    <property type="match status" value="1"/>
</dbReference>
<keyword evidence="10" id="KW-1133">Transmembrane helix</keyword>
<dbReference type="SMART" id="SM00740">
    <property type="entry name" value="PASTA"/>
    <property type="match status" value="4"/>
</dbReference>
<dbReference type="SUPFAM" id="SSF56112">
    <property type="entry name" value="Protein kinase-like (PK-like)"/>
    <property type="match status" value="1"/>
</dbReference>
<accession>A0A846M1X1</accession>
<dbReference type="PROSITE" id="PS51178">
    <property type="entry name" value="PASTA"/>
    <property type="match status" value="4"/>
</dbReference>
<dbReference type="GO" id="GO:0005524">
    <property type="term" value="F:ATP binding"/>
    <property type="evidence" value="ECO:0007669"/>
    <property type="project" value="UniProtKB-KW"/>
</dbReference>
<sequence>METVVTDPVVGLVLEGRYRLEERLARGGMSTVYAATDLRLHRTVAVKVMAEHLAHDPAFVDRFTREARATAMLSHVNVVSVSDQGSDQGLVYLVMELVRGRTLRDLLQARGRLTVAEAFAVLEPVLAGLTAAHRAGIVHRDIKPENVLISTDGQVKVADFGLARAVAGTGQTSHTGGVLIGTVAYLSPEQLERGRSDARSDVYAAGVMLYELLTGHPPYAGDTPLAVAYQHVHHDVPVPSSEVATVPWQVDELVTRTTRRDPAARPLDAGAFLAELTDLRADLGLARVPVPTGLPADNPATLRPTNRPTAPRPRQPSAPGGRGGAPHTEVLGGGPVDRGRGTTVLPGMGPGPTTAVGNARPGIGPRPPVVRPGVPPHIRRRRAQLGIAVVLLLAVTIGAIGWWLGVGRWTEVPDLLSKDQDTAVGLLQEAGLDPVLGEEQFSETVPPGAVITADPAAGEAIRGSDVELVVSKGPERFSVDPALAGQPADAVLAQLQTQFPDLAFTTVDDYSDEVDQGNVLRFDPVPGTELKRGDTVTVVVSSGRAPVAVPNVVGQSPDAAESNLEQLGFTVQRATGRSADVATGAVMAVSPGPGAGRQPYGSTVTITVSEGLPQVAVPDVTGKSREEAVATLEEAGLEAEVTQFFGNQVLRQTPGAGEVVDLGTSVTILVTFG</sequence>
<dbReference type="FunFam" id="1.10.510.10:FF:000021">
    <property type="entry name" value="Serine/threonine protein kinase"/>
    <property type="match status" value="1"/>
</dbReference>
<dbReference type="GO" id="GO:0004674">
    <property type="term" value="F:protein serine/threonine kinase activity"/>
    <property type="evidence" value="ECO:0007669"/>
    <property type="project" value="UniProtKB-KW"/>
</dbReference>
<feature type="domain" description="PASTA" evidence="12">
    <location>
        <begin position="405"/>
        <end position="472"/>
    </location>
</feature>
<dbReference type="PROSITE" id="PS50011">
    <property type="entry name" value="PROTEIN_KINASE_DOM"/>
    <property type="match status" value="1"/>
</dbReference>
<name>A0A846M1X1_9ACTN</name>
<evidence type="ECO:0000256" key="3">
    <source>
        <dbReference type="ARBA" id="ARBA00022679"/>
    </source>
</evidence>
<comment type="catalytic activity">
    <reaction evidence="7">
        <text>L-threonyl-[protein] + ATP = O-phospho-L-threonyl-[protein] + ADP + H(+)</text>
        <dbReference type="Rhea" id="RHEA:46608"/>
        <dbReference type="Rhea" id="RHEA-COMP:11060"/>
        <dbReference type="Rhea" id="RHEA-COMP:11605"/>
        <dbReference type="ChEBI" id="CHEBI:15378"/>
        <dbReference type="ChEBI" id="CHEBI:30013"/>
        <dbReference type="ChEBI" id="CHEBI:30616"/>
        <dbReference type="ChEBI" id="CHEBI:61977"/>
        <dbReference type="ChEBI" id="CHEBI:456216"/>
        <dbReference type="EC" id="2.7.11.1"/>
    </reaction>
</comment>
<comment type="caution">
    <text evidence="13">The sequence shown here is derived from an EMBL/GenBank/DDBJ whole genome shotgun (WGS) entry which is preliminary data.</text>
</comment>
<evidence type="ECO:0000259" key="12">
    <source>
        <dbReference type="PROSITE" id="PS51178"/>
    </source>
</evidence>
<evidence type="ECO:0000256" key="2">
    <source>
        <dbReference type="ARBA" id="ARBA00022527"/>
    </source>
</evidence>
<dbReference type="Pfam" id="PF00069">
    <property type="entry name" value="Pkinase"/>
    <property type="match status" value="1"/>
</dbReference>
<dbReference type="InterPro" id="IPR000719">
    <property type="entry name" value="Prot_kinase_dom"/>
</dbReference>
<comment type="catalytic activity">
    <reaction evidence="8">
        <text>L-seryl-[protein] + ATP = O-phospho-L-seryl-[protein] + ADP + H(+)</text>
        <dbReference type="Rhea" id="RHEA:17989"/>
        <dbReference type="Rhea" id="RHEA-COMP:9863"/>
        <dbReference type="Rhea" id="RHEA-COMP:11604"/>
        <dbReference type="ChEBI" id="CHEBI:15378"/>
        <dbReference type="ChEBI" id="CHEBI:29999"/>
        <dbReference type="ChEBI" id="CHEBI:30616"/>
        <dbReference type="ChEBI" id="CHEBI:83421"/>
        <dbReference type="ChEBI" id="CHEBI:456216"/>
        <dbReference type="EC" id="2.7.11.1"/>
    </reaction>
</comment>
<dbReference type="InterPro" id="IPR011009">
    <property type="entry name" value="Kinase-like_dom_sf"/>
</dbReference>
<dbReference type="PROSITE" id="PS00108">
    <property type="entry name" value="PROTEIN_KINASE_ST"/>
    <property type="match status" value="1"/>
</dbReference>
<dbReference type="PANTHER" id="PTHR43289:SF34">
    <property type="entry name" value="SERINE_THREONINE-PROTEIN KINASE YBDM-RELATED"/>
    <property type="match status" value="1"/>
</dbReference>
<feature type="compositionally biased region" description="Low complexity" evidence="9">
    <location>
        <begin position="298"/>
        <end position="309"/>
    </location>
</feature>
<protein>
    <recommendedName>
        <fullName evidence="1">non-specific serine/threonine protein kinase</fullName>
        <ecNumber evidence="1">2.7.11.1</ecNumber>
    </recommendedName>
</protein>
<dbReference type="SMART" id="SM00220">
    <property type="entry name" value="S_TKc"/>
    <property type="match status" value="1"/>
</dbReference>
<keyword evidence="10" id="KW-0812">Transmembrane</keyword>
<dbReference type="Pfam" id="PF03793">
    <property type="entry name" value="PASTA"/>
    <property type="match status" value="4"/>
</dbReference>
<evidence type="ECO:0000259" key="11">
    <source>
        <dbReference type="PROSITE" id="PS50011"/>
    </source>
</evidence>
<feature type="domain" description="PASTA" evidence="12">
    <location>
        <begin position="611"/>
        <end position="672"/>
    </location>
</feature>
<dbReference type="Gene3D" id="1.10.510.10">
    <property type="entry name" value="Transferase(Phosphotransferase) domain 1"/>
    <property type="match status" value="1"/>
</dbReference>
<evidence type="ECO:0000256" key="9">
    <source>
        <dbReference type="SAM" id="MobiDB-lite"/>
    </source>
</evidence>
<dbReference type="InterPro" id="IPR005543">
    <property type="entry name" value="PASTA_dom"/>
</dbReference>
<feature type="compositionally biased region" description="Pro residues" evidence="9">
    <location>
        <begin position="364"/>
        <end position="373"/>
    </location>
</feature>
<dbReference type="EMBL" id="JAAMPA010000002">
    <property type="protein sequence ID" value="NIH69649.1"/>
    <property type="molecule type" value="Genomic_DNA"/>
</dbReference>
<dbReference type="GO" id="GO:0045717">
    <property type="term" value="P:negative regulation of fatty acid biosynthetic process"/>
    <property type="evidence" value="ECO:0007669"/>
    <property type="project" value="UniProtKB-ARBA"/>
</dbReference>
<dbReference type="AlphaFoldDB" id="A0A846M1X1"/>
<organism evidence="13 14">
    <name type="scientific">Modestobacter marinus</name>
    <dbReference type="NCBI Taxonomy" id="477641"/>
    <lineage>
        <taxon>Bacteria</taxon>
        <taxon>Bacillati</taxon>
        <taxon>Actinomycetota</taxon>
        <taxon>Actinomycetes</taxon>
        <taxon>Geodermatophilales</taxon>
        <taxon>Geodermatophilaceae</taxon>
        <taxon>Modestobacter</taxon>
    </lineage>
</organism>